<reference evidence="22 23" key="2">
    <citation type="submission" date="2008-10" db="EMBL/GenBank/DDBJ databases">
        <authorList>
            <person name="Fulton L."/>
            <person name="Clifton S."/>
            <person name="Fulton B."/>
            <person name="Xu J."/>
            <person name="Minx P."/>
            <person name="Pepin K.H."/>
            <person name="Johnson M."/>
            <person name="Bhonagiri V."/>
            <person name="Nash W.E."/>
            <person name="Mardis E.R."/>
            <person name="Wilson R.K."/>
        </authorList>
    </citation>
    <scope>NUCLEOTIDE SEQUENCE [LARGE SCALE GENOMIC DNA]</scope>
    <source>
        <strain evidence="22 23">DSM 30120</strain>
    </source>
</reference>
<keyword evidence="17 20" id="KW-0961">Cell wall biogenesis/degradation</keyword>
<comment type="pathway">
    <text evidence="4 20">Cell wall biogenesis; peptidoglycan biosynthesis.</text>
</comment>
<evidence type="ECO:0000256" key="7">
    <source>
        <dbReference type="ARBA" id="ARBA00015188"/>
    </source>
</evidence>
<keyword evidence="14 20" id="KW-0573">Peptidoglycan synthesis</keyword>
<evidence type="ECO:0000256" key="15">
    <source>
        <dbReference type="ARBA" id="ARBA00023002"/>
    </source>
</evidence>
<accession>B6XJG7</accession>
<evidence type="ECO:0000256" key="10">
    <source>
        <dbReference type="ARBA" id="ARBA00022630"/>
    </source>
</evidence>
<dbReference type="NCBIfam" id="TIGR00179">
    <property type="entry name" value="murB"/>
    <property type="match status" value="1"/>
</dbReference>
<dbReference type="InterPro" id="IPR016167">
    <property type="entry name" value="FAD-bd_PCMH_sub1"/>
</dbReference>
<dbReference type="GO" id="GO:0071949">
    <property type="term" value="F:FAD binding"/>
    <property type="evidence" value="ECO:0007669"/>
    <property type="project" value="InterPro"/>
</dbReference>
<evidence type="ECO:0000256" key="19">
    <source>
        <dbReference type="ARBA" id="ARBA00048914"/>
    </source>
</evidence>
<evidence type="ECO:0000313" key="23">
    <source>
        <dbReference type="Proteomes" id="UP000003729"/>
    </source>
</evidence>
<dbReference type="EC" id="1.3.1.98" evidence="6 20"/>
<dbReference type="PANTHER" id="PTHR21071">
    <property type="entry name" value="UDP-N-ACETYLENOLPYRUVOYLGLUCOSAMINE REDUCTASE"/>
    <property type="match status" value="1"/>
</dbReference>
<evidence type="ECO:0000256" key="14">
    <source>
        <dbReference type="ARBA" id="ARBA00022984"/>
    </source>
</evidence>
<sequence length="348" mass="38050">MKVAMNLTAELKSLNSFGIDAKAIKVNIVQSADALYQQWTTAKNDNLPVLLLGGGSNVLFIEDFDGVVIVNRIKGIEITDSADAWHVHAYAGENWHQLLETLLHKGIYGAENLALIPGCVGSAPIQNIGAYGLELKDVCEYVDILCLDTGRITRIPAEECNFGYRDSIFKHEYQNSHAIISVGLIFSKEWSPKLAYGDLAKLNPNTVTPSDVFETVCETRRSKLPDPAVTGNAGSFFKNPVVSAELAETIKAIYPNCPQYVQVDGNVKLAAGWLIDQCGLKGYQLGGAAVHTQQALVLINKHNATGKDIVELAKYVSNTVAQRFDIFLEPEVRFIGRQGELNAVDCIR</sequence>
<dbReference type="GO" id="GO:0008762">
    <property type="term" value="F:UDP-N-acetylmuramate dehydrogenase activity"/>
    <property type="evidence" value="ECO:0007669"/>
    <property type="project" value="UniProtKB-UniRule"/>
</dbReference>
<comment type="cofactor">
    <cofactor evidence="1 20">
        <name>FAD</name>
        <dbReference type="ChEBI" id="CHEBI:57692"/>
    </cofactor>
</comment>
<dbReference type="GO" id="GO:0005829">
    <property type="term" value="C:cytosol"/>
    <property type="evidence" value="ECO:0007669"/>
    <property type="project" value="TreeGrafter"/>
</dbReference>
<feature type="active site" description="Proton donor" evidence="20">
    <location>
        <position position="235"/>
    </location>
</feature>
<evidence type="ECO:0000259" key="21">
    <source>
        <dbReference type="PROSITE" id="PS51387"/>
    </source>
</evidence>
<dbReference type="HAMAP" id="MF_00037">
    <property type="entry name" value="MurB"/>
    <property type="match status" value="1"/>
</dbReference>
<dbReference type="GO" id="GO:0008360">
    <property type="term" value="P:regulation of cell shape"/>
    <property type="evidence" value="ECO:0007669"/>
    <property type="project" value="UniProtKB-KW"/>
</dbReference>
<dbReference type="GO" id="GO:0009252">
    <property type="term" value="P:peptidoglycan biosynthetic process"/>
    <property type="evidence" value="ECO:0007669"/>
    <property type="project" value="UniProtKB-UniRule"/>
</dbReference>
<comment type="function">
    <text evidence="2 20">Cell wall formation.</text>
</comment>
<evidence type="ECO:0000256" key="20">
    <source>
        <dbReference type="HAMAP-Rule" id="MF_00037"/>
    </source>
</evidence>
<gene>
    <name evidence="20 22" type="primary">murB</name>
    <name evidence="22" type="ORF">PROVALCAL_03523</name>
</gene>
<evidence type="ECO:0000256" key="6">
    <source>
        <dbReference type="ARBA" id="ARBA00012518"/>
    </source>
</evidence>
<dbReference type="InterPro" id="IPR016169">
    <property type="entry name" value="FAD-bd_PCMH_sub2"/>
</dbReference>
<evidence type="ECO:0000256" key="17">
    <source>
        <dbReference type="ARBA" id="ARBA00023316"/>
    </source>
</evidence>
<dbReference type="InterPro" id="IPR003170">
    <property type="entry name" value="MurB"/>
</dbReference>
<protein>
    <recommendedName>
        <fullName evidence="7 20">UDP-N-acetylenolpyruvoylglucosamine reductase</fullName>
        <ecNumber evidence="6 20">1.3.1.98</ecNumber>
    </recommendedName>
    <alternativeName>
        <fullName evidence="18 20">UDP-N-acetylmuramate dehydrogenase</fullName>
    </alternativeName>
</protein>
<evidence type="ECO:0000256" key="1">
    <source>
        <dbReference type="ARBA" id="ARBA00001974"/>
    </source>
</evidence>
<dbReference type="Gene3D" id="3.30.43.10">
    <property type="entry name" value="Uridine Diphospho-n-acetylenolpyruvylglucosamine Reductase, domain 2"/>
    <property type="match status" value="1"/>
</dbReference>
<dbReference type="Proteomes" id="UP000003729">
    <property type="component" value="Unassembled WGS sequence"/>
</dbReference>
<dbReference type="eggNOG" id="COG0812">
    <property type="taxonomic scope" value="Bacteria"/>
</dbReference>
<comment type="subcellular location">
    <subcellularLocation>
        <location evidence="3 20">Cytoplasm</location>
    </subcellularLocation>
</comment>
<feature type="active site" evidence="20">
    <location>
        <position position="165"/>
    </location>
</feature>
<proteinExistence type="inferred from homology"/>
<evidence type="ECO:0000256" key="9">
    <source>
        <dbReference type="ARBA" id="ARBA00022618"/>
    </source>
</evidence>
<dbReference type="Pfam" id="PF01565">
    <property type="entry name" value="FAD_binding_4"/>
    <property type="match status" value="1"/>
</dbReference>
<dbReference type="EMBL" id="ABXW01000066">
    <property type="protein sequence ID" value="EEB44463.1"/>
    <property type="molecule type" value="Genomic_DNA"/>
</dbReference>
<keyword evidence="16 20" id="KW-0131">Cell cycle</keyword>
<organism evidence="22 23">
    <name type="scientific">Providencia alcalifaciens DSM 30120</name>
    <dbReference type="NCBI Taxonomy" id="520999"/>
    <lineage>
        <taxon>Bacteria</taxon>
        <taxon>Pseudomonadati</taxon>
        <taxon>Pseudomonadota</taxon>
        <taxon>Gammaproteobacteria</taxon>
        <taxon>Enterobacterales</taxon>
        <taxon>Morganellaceae</taxon>
        <taxon>Providencia</taxon>
    </lineage>
</organism>
<comment type="catalytic activity">
    <reaction evidence="19 20">
        <text>UDP-N-acetyl-alpha-D-muramate + NADP(+) = UDP-N-acetyl-3-O-(1-carboxyvinyl)-alpha-D-glucosamine + NADPH + H(+)</text>
        <dbReference type="Rhea" id="RHEA:12248"/>
        <dbReference type="ChEBI" id="CHEBI:15378"/>
        <dbReference type="ChEBI" id="CHEBI:57783"/>
        <dbReference type="ChEBI" id="CHEBI:58349"/>
        <dbReference type="ChEBI" id="CHEBI:68483"/>
        <dbReference type="ChEBI" id="CHEBI:70757"/>
        <dbReference type="EC" id="1.3.1.98"/>
    </reaction>
</comment>
<comment type="similarity">
    <text evidence="5 20">Belongs to the MurB family.</text>
</comment>
<keyword evidence="8 20" id="KW-0963">Cytoplasm</keyword>
<keyword evidence="15 20" id="KW-0560">Oxidoreductase</keyword>
<dbReference type="SUPFAM" id="SSF56194">
    <property type="entry name" value="Uridine diphospho-N-Acetylenolpyruvylglucosamine reductase, MurB, C-terminal domain"/>
    <property type="match status" value="1"/>
</dbReference>
<evidence type="ECO:0000256" key="16">
    <source>
        <dbReference type="ARBA" id="ARBA00023306"/>
    </source>
</evidence>
<keyword evidence="12 20" id="KW-0521">NADP</keyword>
<keyword evidence="10 20" id="KW-0285">Flavoprotein</keyword>
<dbReference type="InterPro" id="IPR016166">
    <property type="entry name" value="FAD-bd_PCMH"/>
</dbReference>
<evidence type="ECO:0000256" key="12">
    <source>
        <dbReference type="ARBA" id="ARBA00022857"/>
    </source>
</evidence>
<dbReference type="GO" id="GO:0051301">
    <property type="term" value="P:cell division"/>
    <property type="evidence" value="ECO:0007669"/>
    <property type="project" value="UniProtKB-KW"/>
</dbReference>
<dbReference type="SUPFAM" id="SSF56176">
    <property type="entry name" value="FAD-binding/transporter-associated domain-like"/>
    <property type="match status" value="1"/>
</dbReference>
<dbReference type="Pfam" id="PF02873">
    <property type="entry name" value="MurB_C"/>
    <property type="match status" value="1"/>
</dbReference>
<keyword evidence="11 20" id="KW-0274">FAD</keyword>
<evidence type="ECO:0000256" key="4">
    <source>
        <dbReference type="ARBA" id="ARBA00004752"/>
    </source>
</evidence>
<feature type="active site" evidence="20">
    <location>
        <position position="331"/>
    </location>
</feature>
<feature type="domain" description="FAD-binding PCMH-type" evidence="21">
    <location>
        <begin position="19"/>
        <end position="189"/>
    </location>
</feature>
<evidence type="ECO:0000256" key="3">
    <source>
        <dbReference type="ARBA" id="ARBA00004496"/>
    </source>
</evidence>
<dbReference type="InterPro" id="IPR036635">
    <property type="entry name" value="MurB_C_sf"/>
</dbReference>
<name>B6XJG7_9GAMM</name>
<evidence type="ECO:0000256" key="13">
    <source>
        <dbReference type="ARBA" id="ARBA00022960"/>
    </source>
</evidence>
<dbReference type="PROSITE" id="PS51387">
    <property type="entry name" value="FAD_PCMH"/>
    <property type="match status" value="1"/>
</dbReference>
<evidence type="ECO:0000256" key="11">
    <source>
        <dbReference type="ARBA" id="ARBA00022827"/>
    </source>
</evidence>
<reference evidence="22 23" key="1">
    <citation type="submission" date="2008-10" db="EMBL/GenBank/DDBJ databases">
        <title>Draft genome sequence of Providencia alcalifaciens (DSM 30120).</title>
        <authorList>
            <person name="Sudarsanam P."/>
            <person name="Ley R."/>
            <person name="Guruge J."/>
            <person name="Turnbaugh P.J."/>
            <person name="Mahowald M."/>
            <person name="Liep D."/>
            <person name="Gordon J."/>
        </authorList>
    </citation>
    <scope>NUCLEOTIDE SEQUENCE [LARGE SCALE GENOMIC DNA]</scope>
    <source>
        <strain evidence="22 23">DSM 30120</strain>
    </source>
</reference>
<dbReference type="Gene3D" id="3.90.78.10">
    <property type="entry name" value="UDP-N-acetylenolpyruvoylglucosamine reductase, C-terminal domain"/>
    <property type="match status" value="1"/>
</dbReference>
<evidence type="ECO:0000256" key="5">
    <source>
        <dbReference type="ARBA" id="ARBA00010485"/>
    </source>
</evidence>
<keyword evidence="13 20" id="KW-0133">Cell shape</keyword>
<dbReference type="InterPro" id="IPR006094">
    <property type="entry name" value="Oxid_FAD_bind_N"/>
</dbReference>
<dbReference type="UniPathway" id="UPA00219"/>
<evidence type="ECO:0000313" key="22">
    <source>
        <dbReference type="EMBL" id="EEB44463.1"/>
    </source>
</evidence>
<dbReference type="InterPro" id="IPR036318">
    <property type="entry name" value="FAD-bd_PCMH-like_sf"/>
</dbReference>
<evidence type="ECO:0000256" key="8">
    <source>
        <dbReference type="ARBA" id="ARBA00022490"/>
    </source>
</evidence>
<evidence type="ECO:0000256" key="18">
    <source>
        <dbReference type="ARBA" id="ARBA00031026"/>
    </source>
</evidence>
<evidence type="ECO:0000256" key="2">
    <source>
        <dbReference type="ARBA" id="ARBA00003921"/>
    </source>
</evidence>
<dbReference type="InterPro" id="IPR011601">
    <property type="entry name" value="MurB_C"/>
</dbReference>
<dbReference type="AlphaFoldDB" id="B6XJG7"/>
<comment type="caution">
    <text evidence="22">The sequence shown here is derived from an EMBL/GenBank/DDBJ whole genome shotgun (WGS) entry which is preliminary data.</text>
</comment>
<dbReference type="Gene3D" id="3.30.465.10">
    <property type="match status" value="1"/>
</dbReference>
<keyword evidence="9 20" id="KW-0132">Cell division</keyword>
<dbReference type="GO" id="GO:0071555">
    <property type="term" value="P:cell wall organization"/>
    <property type="evidence" value="ECO:0007669"/>
    <property type="project" value="UniProtKB-KW"/>
</dbReference>
<dbReference type="PANTHER" id="PTHR21071:SF4">
    <property type="entry name" value="UDP-N-ACETYLENOLPYRUVOYLGLUCOSAMINE REDUCTASE"/>
    <property type="match status" value="1"/>
</dbReference>
<dbReference type="NCBIfam" id="NF000755">
    <property type="entry name" value="PRK00046.1"/>
    <property type="match status" value="1"/>
</dbReference>